<feature type="region of interest" description="Disordered" evidence="7">
    <location>
        <begin position="383"/>
        <end position="483"/>
    </location>
</feature>
<evidence type="ECO:0000256" key="6">
    <source>
        <dbReference type="SAM" id="Coils"/>
    </source>
</evidence>
<feature type="domain" description="Rad4 beta-hairpin" evidence="10">
    <location>
        <begin position="765"/>
        <end position="839"/>
    </location>
</feature>
<dbReference type="GO" id="GO:0003697">
    <property type="term" value="F:single-stranded DNA binding"/>
    <property type="evidence" value="ECO:0007669"/>
    <property type="project" value="TreeGrafter"/>
</dbReference>
<dbReference type="PANTHER" id="PTHR12135:SF2">
    <property type="entry name" value="DNA REPAIR PROTEIN RAD34"/>
    <property type="match status" value="1"/>
</dbReference>
<dbReference type="GO" id="GO:0005737">
    <property type="term" value="C:cytoplasm"/>
    <property type="evidence" value="ECO:0007669"/>
    <property type="project" value="TreeGrafter"/>
</dbReference>
<dbReference type="FunFam" id="3.30.70.2460:FF:000001">
    <property type="entry name" value="DNA repair protein Rad4 family"/>
    <property type="match status" value="1"/>
</dbReference>
<feature type="domain" description="Rad4 beta-hairpin" evidence="9">
    <location>
        <begin position="694"/>
        <end position="758"/>
    </location>
</feature>
<feature type="compositionally biased region" description="Low complexity" evidence="7">
    <location>
        <begin position="1022"/>
        <end position="1039"/>
    </location>
</feature>
<dbReference type="GO" id="GO:0003684">
    <property type="term" value="F:damaged DNA binding"/>
    <property type="evidence" value="ECO:0007669"/>
    <property type="project" value="InterPro"/>
</dbReference>
<feature type="compositionally biased region" description="Low complexity" evidence="7">
    <location>
        <begin position="12"/>
        <end position="30"/>
    </location>
</feature>
<dbReference type="GO" id="GO:0006298">
    <property type="term" value="P:mismatch repair"/>
    <property type="evidence" value="ECO:0007669"/>
    <property type="project" value="TreeGrafter"/>
</dbReference>
<dbReference type="Proteomes" id="UP000016924">
    <property type="component" value="Unassembled WGS sequence"/>
</dbReference>
<dbReference type="Pfam" id="PF10404">
    <property type="entry name" value="BHD_2"/>
    <property type="match status" value="1"/>
</dbReference>
<sequence length="1152" mass="127355">MPPFVPRKRHASPSPSSSAPPAKRAATPRTNALEHRTKHATPAKQSVFEALDASTSRRTVEDSKAFLNALGESDSESGSEDGSGSSDDSDEFEDVLPASTRKPGEVRDDSSDEEEETWEDALPAAHIHHALHTPAAEPMGDLEITLNRDDMDVAANREAVLGKRQGPSKQEKRIRIATHCMHVQFLLFHNLIRNSWTCDKEVQSILVKGLSEGVKKEVERYRRAAGLPLEGDDEVQITRVKKKVKGKGKKADYRNQRDWGAEAEEMETEVPNMSGGDPLIRLLKYLAAYWKKRFKTTAPGLRKQGYRSAARLREELDQWNNEGVDVEAHGERIADLKQFRECAQKCEGSRDVGAQLFTALLRGLGLSARLLASLQPVGFGWSKSEEALPKKSSKTSHSKHHDPKNPQTTQTNPEPGRIPAIKSSKAPIRNSAGKTRSTATNTTMNLDTASSDELSSVPSDIDDDVSVADITPRKSTPSKNSPKRFDKDLPFPFYWTEVLSPTSNTYIPVDALVLSTVASNPDLLYTFEPRGAAADKAKQVIAYVIAYSADGTAKDVTVRYLRKRIFPGKTKGVRMPAEKIPIYDRKGKVVRYEEQDWFKSVILGYARPSSKRTLADQAEDEGDLVPALSAKKATEEFVDTLTGLKASADYVLERHLRREEALLPSALPVRHFTTGKGDAAKTEPVYRRADVVACKTTESWHKEGRQVIPGSQPMKLVPMRAVTLQRKREIEEQQREAGGEKVKQGLFAQSQTEWIIPPPIEDGRIPRNAFGNIDVYVPTMVPRGAVHVPLKSTAKLCRRLDIDYAEACVGFEFGKQRAVPVLLGVVVAVEHEDALIDAWEAEEEEKRRKEDIKREARALAMWRKFMMGTRIVQRMREDYAIDENAAVPDNINPFTNRKSRATKISNGDLEKHAAHHDGGGFVWPEEVESGGFIRNGDEETSGGGFIVEQYHHQTAEEPSAIGNGYLNTPISLQAALKDTPQEPTEDSGTDNDMQESDDATSPEPPPAKPATRGRGRPRGRAAKNTAGTSRTSRPSASTRNGAEPKYTSSEDEETLSSAASDISSDEDQPENGDSASERSEKPAKRNRSGISKPSPPPPEPTTNRVVPRRRAARKSETAVRSHYFSHDSEEESPKKTRATGRGRGRGRARGRV</sequence>
<dbReference type="InterPro" id="IPR004583">
    <property type="entry name" value="DNA_repair_Rad4"/>
</dbReference>
<evidence type="ECO:0000256" key="4">
    <source>
        <dbReference type="ARBA" id="ARBA00023204"/>
    </source>
</evidence>
<reference evidence="12" key="1">
    <citation type="submission" date="2012-06" db="EMBL/GenBank/DDBJ databases">
        <title>The genome sequence of Coniosporium apollinis CBS 100218.</title>
        <authorList>
            <consortium name="The Broad Institute Genome Sequencing Platform"/>
            <person name="Cuomo C."/>
            <person name="Gorbushina A."/>
            <person name="Noack S."/>
            <person name="Walker B."/>
            <person name="Young S.K."/>
            <person name="Zeng Q."/>
            <person name="Gargeya S."/>
            <person name="Fitzgerald M."/>
            <person name="Haas B."/>
            <person name="Abouelleil A."/>
            <person name="Alvarado L."/>
            <person name="Arachchi H.M."/>
            <person name="Berlin A.M."/>
            <person name="Chapman S.B."/>
            <person name="Goldberg J."/>
            <person name="Griggs A."/>
            <person name="Gujja S."/>
            <person name="Hansen M."/>
            <person name="Howarth C."/>
            <person name="Imamovic A."/>
            <person name="Larimer J."/>
            <person name="McCowan C."/>
            <person name="Montmayeur A."/>
            <person name="Murphy C."/>
            <person name="Neiman D."/>
            <person name="Pearson M."/>
            <person name="Priest M."/>
            <person name="Roberts A."/>
            <person name="Saif S."/>
            <person name="Shea T."/>
            <person name="Sisk P."/>
            <person name="Sykes S."/>
            <person name="Wortman J."/>
            <person name="Nusbaum C."/>
            <person name="Birren B."/>
        </authorList>
    </citation>
    <scope>NUCLEOTIDE SEQUENCE [LARGE SCALE GENOMIC DNA]</scope>
    <source>
        <strain evidence="12">CBS 100218</strain>
    </source>
</reference>
<keyword evidence="12" id="KW-1185">Reference proteome</keyword>
<evidence type="ECO:0000256" key="7">
    <source>
        <dbReference type="SAM" id="MobiDB-lite"/>
    </source>
</evidence>
<dbReference type="OrthoDB" id="300780at2759"/>
<evidence type="ECO:0000259" key="8">
    <source>
        <dbReference type="SMART" id="SM01030"/>
    </source>
</evidence>
<dbReference type="STRING" id="1168221.R7YWG4"/>
<protein>
    <recommendedName>
        <fullName evidence="13">Xeroderma pigmentosum group C-complementing protein</fullName>
    </recommendedName>
</protein>
<evidence type="ECO:0000259" key="10">
    <source>
        <dbReference type="SMART" id="SM01032"/>
    </source>
</evidence>
<accession>R7YWG4</accession>
<dbReference type="eggNOG" id="KOG2179">
    <property type="taxonomic scope" value="Eukaryota"/>
</dbReference>
<dbReference type="AlphaFoldDB" id="R7YWG4"/>
<dbReference type="HOGENOM" id="CLU_003639_0_1_1"/>
<dbReference type="InterPro" id="IPR036985">
    <property type="entry name" value="Transglutaminase-like_sf"/>
</dbReference>
<dbReference type="Pfam" id="PF10403">
    <property type="entry name" value="BHD_1"/>
    <property type="match status" value="1"/>
</dbReference>
<dbReference type="OMA" id="TWPGKTK"/>
<evidence type="ECO:0000313" key="12">
    <source>
        <dbReference type="Proteomes" id="UP000016924"/>
    </source>
</evidence>
<gene>
    <name evidence="11" type="ORF">W97_05422</name>
</gene>
<dbReference type="InterPro" id="IPR018328">
    <property type="entry name" value="Rad4_beta-hairpin_dom3"/>
</dbReference>
<dbReference type="SMART" id="SM01031">
    <property type="entry name" value="BHD_2"/>
    <property type="match status" value="1"/>
</dbReference>
<feature type="compositionally biased region" description="Basic residues" evidence="7">
    <location>
        <begin position="1135"/>
        <end position="1152"/>
    </location>
</feature>
<evidence type="ECO:0000256" key="2">
    <source>
        <dbReference type="ARBA" id="ARBA00009525"/>
    </source>
</evidence>
<feature type="compositionally biased region" description="Acidic residues" evidence="7">
    <location>
        <begin position="983"/>
        <end position="1000"/>
    </location>
</feature>
<dbReference type="SMART" id="SM01032">
    <property type="entry name" value="BHD_3"/>
    <property type="match status" value="1"/>
</dbReference>
<dbReference type="PANTHER" id="PTHR12135">
    <property type="entry name" value="DNA REPAIR PROTEIN XP-C / RAD4"/>
    <property type="match status" value="1"/>
</dbReference>
<keyword evidence="5" id="KW-0539">Nucleus</keyword>
<comment type="subcellular location">
    <subcellularLocation>
        <location evidence="1">Nucleus</location>
    </subcellularLocation>
</comment>
<dbReference type="GO" id="GO:0006289">
    <property type="term" value="P:nucleotide-excision repair"/>
    <property type="evidence" value="ECO:0007669"/>
    <property type="project" value="InterPro"/>
</dbReference>
<dbReference type="InterPro" id="IPR038765">
    <property type="entry name" value="Papain-like_cys_pep_sf"/>
</dbReference>
<dbReference type="GO" id="GO:0000111">
    <property type="term" value="C:nucleotide-excision repair factor 2 complex"/>
    <property type="evidence" value="ECO:0007669"/>
    <property type="project" value="TreeGrafter"/>
</dbReference>
<feature type="compositionally biased region" description="Basic residues" evidence="7">
    <location>
        <begin position="1"/>
        <end position="11"/>
    </location>
</feature>
<feature type="compositionally biased region" description="Basic and acidic residues" evidence="7">
    <location>
        <begin position="1113"/>
        <end position="1134"/>
    </location>
</feature>
<dbReference type="EMBL" id="JH767578">
    <property type="protein sequence ID" value="EON66178.1"/>
    <property type="molecule type" value="Genomic_DNA"/>
</dbReference>
<feature type="region of interest" description="Disordered" evidence="7">
    <location>
        <begin position="1"/>
        <end position="118"/>
    </location>
</feature>
<dbReference type="InterPro" id="IPR018326">
    <property type="entry name" value="Rad4_beta-hairpin_dom1"/>
</dbReference>
<dbReference type="SMART" id="SM01030">
    <property type="entry name" value="BHD_1"/>
    <property type="match status" value="1"/>
</dbReference>
<evidence type="ECO:0000256" key="1">
    <source>
        <dbReference type="ARBA" id="ARBA00004123"/>
    </source>
</evidence>
<feature type="domain" description="Rad4 beta-hairpin" evidence="8">
    <location>
        <begin position="633"/>
        <end position="692"/>
    </location>
</feature>
<dbReference type="Pfam" id="PF10405">
    <property type="entry name" value="BHD_3"/>
    <property type="match status" value="1"/>
</dbReference>
<dbReference type="InterPro" id="IPR018325">
    <property type="entry name" value="Rad4/PNGase_transGLS-fold"/>
</dbReference>
<dbReference type="Gene3D" id="2.20.20.110">
    <property type="entry name" value="Rad4, beta-hairpin domain BHD1"/>
    <property type="match status" value="1"/>
</dbReference>
<feature type="compositionally biased region" description="Basic residues" evidence="7">
    <location>
        <begin position="391"/>
        <end position="402"/>
    </location>
</feature>
<evidence type="ECO:0000259" key="9">
    <source>
        <dbReference type="SMART" id="SM01031"/>
    </source>
</evidence>
<dbReference type="InterPro" id="IPR042488">
    <property type="entry name" value="Rad4_BHD3_sf"/>
</dbReference>
<dbReference type="Pfam" id="PF03835">
    <property type="entry name" value="Rad4"/>
    <property type="match status" value="1"/>
</dbReference>
<dbReference type="Gene3D" id="3.30.70.2460">
    <property type="entry name" value="Rad4, beta-hairpin domain BHD3"/>
    <property type="match status" value="1"/>
</dbReference>
<feature type="compositionally biased region" description="Basic residues" evidence="7">
    <location>
        <begin position="1011"/>
        <end position="1021"/>
    </location>
</feature>
<evidence type="ECO:0008006" key="13">
    <source>
        <dbReference type="Google" id="ProtNLM"/>
    </source>
</evidence>
<evidence type="ECO:0000256" key="5">
    <source>
        <dbReference type="ARBA" id="ARBA00023242"/>
    </source>
</evidence>
<keyword evidence="4" id="KW-0234">DNA repair</keyword>
<dbReference type="GO" id="GO:0071942">
    <property type="term" value="C:XPC complex"/>
    <property type="evidence" value="ECO:0007669"/>
    <property type="project" value="TreeGrafter"/>
</dbReference>
<dbReference type="InterPro" id="IPR018327">
    <property type="entry name" value="BHD_2"/>
</dbReference>
<evidence type="ECO:0000313" key="11">
    <source>
        <dbReference type="EMBL" id="EON66178.1"/>
    </source>
</evidence>
<dbReference type="RefSeq" id="XP_007781495.1">
    <property type="nucleotide sequence ID" value="XM_007783305.1"/>
</dbReference>
<feature type="coiled-coil region" evidence="6">
    <location>
        <begin position="302"/>
        <end position="329"/>
    </location>
</feature>
<dbReference type="Gene3D" id="3.90.260.10">
    <property type="entry name" value="Transglutaminase-like"/>
    <property type="match status" value="2"/>
</dbReference>
<feature type="compositionally biased region" description="Polar residues" evidence="7">
    <location>
        <begin position="432"/>
        <end position="454"/>
    </location>
</feature>
<keyword evidence="3" id="KW-0227">DNA damage</keyword>
<comment type="similarity">
    <text evidence="2">Belongs to the XPC family.</text>
</comment>
<keyword evidence="6" id="KW-0175">Coiled coil</keyword>
<dbReference type="SUPFAM" id="SSF54001">
    <property type="entry name" value="Cysteine proteinases"/>
    <property type="match status" value="1"/>
</dbReference>
<feature type="region of interest" description="Disordered" evidence="7">
    <location>
        <begin position="977"/>
        <end position="1152"/>
    </location>
</feature>
<evidence type="ECO:0000256" key="3">
    <source>
        <dbReference type="ARBA" id="ARBA00022763"/>
    </source>
</evidence>
<organism evidence="11 12">
    <name type="scientific">Coniosporium apollinis (strain CBS 100218)</name>
    <name type="common">Rock-inhabiting black yeast</name>
    <dbReference type="NCBI Taxonomy" id="1168221"/>
    <lineage>
        <taxon>Eukaryota</taxon>
        <taxon>Fungi</taxon>
        <taxon>Dikarya</taxon>
        <taxon>Ascomycota</taxon>
        <taxon>Pezizomycotina</taxon>
        <taxon>Dothideomycetes</taxon>
        <taxon>Dothideomycetes incertae sedis</taxon>
        <taxon>Coniosporium</taxon>
    </lineage>
</organism>
<name>R7YWG4_CONA1</name>
<proteinExistence type="inferred from homology"/>
<dbReference type="GeneID" id="19902733"/>